<proteinExistence type="predicted"/>
<reference evidence="2" key="1">
    <citation type="submission" date="2023-08" db="EMBL/GenBank/DDBJ databases">
        <title>Chromosome-level Genome Assembly of mud carp (Cirrhinus molitorella).</title>
        <authorList>
            <person name="Liu H."/>
        </authorList>
    </citation>
    <scope>NUCLEOTIDE SEQUENCE</scope>
    <source>
        <strain evidence="2">Prfri</strain>
        <tissue evidence="2">Muscle</tissue>
    </source>
</reference>
<evidence type="ECO:0000313" key="2">
    <source>
        <dbReference type="EMBL" id="KAK2867117.1"/>
    </source>
</evidence>
<dbReference type="EMBL" id="JAUYZG010000025">
    <property type="protein sequence ID" value="KAK2867117.1"/>
    <property type="molecule type" value="Genomic_DNA"/>
</dbReference>
<evidence type="ECO:0000313" key="3">
    <source>
        <dbReference type="Proteomes" id="UP001187343"/>
    </source>
</evidence>
<gene>
    <name evidence="2" type="ORF">Q8A67_025234</name>
</gene>
<feature type="compositionally biased region" description="Basic and acidic residues" evidence="1">
    <location>
        <begin position="1"/>
        <end position="27"/>
    </location>
</feature>
<feature type="region of interest" description="Disordered" evidence="1">
    <location>
        <begin position="1"/>
        <end position="81"/>
    </location>
</feature>
<name>A0AA88T836_9TELE</name>
<comment type="caution">
    <text evidence="2">The sequence shown here is derived from an EMBL/GenBank/DDBJ whole genome shotgun (WGS) entry which is preliminary data.</text>
</comment>
<keyword evidence="3" id="KW-1185">Reference proteome</keyword>
<evidence type="ECO:0000256" key="1">
    <source>
        <dbReference type="SAM" id="MobiDB-lite"/>
    </source>
</evidence>
<protein>
    <submittedName>
        <fullName evidence="2">Uncharacterized protein</fullName>
    </submittedName>
</protein>
<dbReference type="Proteomes" id="UP001187343">
    <property type="component" value="Unassembled WGS sequence"/>
</dbReference>
<sequence length="112" mass="12209">MPVQELRKCDTPHPIRDEKGPVREESTANHMAGQARCPGLGPYGRSWGLASSGSQDSEGNSGRMGRLGPAGHQPTRPTSRVRFPQLSLKAVHAKRWGKKCMKILDYMGSLAV</sequence>
<accession>A0AA88T836</accession>
<dbReference type="AlphaFoldDB" id="A0AA88T836"/>
<feature type="compositionally biased region" description="Polar residues" evidence="1">
    <location>
        <begin position="49"/>
        <end position="60"/>
    </location>
</feature>
<organism evidence="2 3">
    <name type="scientific">Cirrhinus molitorella</name>
    <name type="common">mud carp</name>
    <dbReference type="NCBI Taxonomy" id="172907"/>
    <lineage>
        <taxon>Eukaryota</taxon>
        <taxon>Metazoa</taxon>
        <taxon>Chordata</taxon>
        <taxon>Craniata</taxon>
        <taxon>Vertebrata</taxon>
        <taxon>Euteleostomi</taxon>
        <taxon>Actinopterygii</taxon>
        <taxon>Neopterygii</taxon>
        <taxon>Teleostei</taxon>
        <taxon>Ostariophysi</taxon>
        <taxon>Cypriniformes</taxon>
        <taxon>Cyprinidae</taxon>
        <taxon>Labeoninae</taxon>
        <taxon>Labeonini</taxon>
        <taxon>Cirrhinus</taxon>
    </lineage>
</organism>